<dbReference type="GO" id="GO:0007015">
    <property type="term" value="P:actin filament organization"/>
    <property type="evidence" value="ECO:0007669"/>
    <property type="project" value="TreeGrafter"/>
</dbReference>
<dbReference type="SMART" id="SM01166">
    <property type="entry name" value="DUF1899"/>
    <property type="match status" value="1"/>
</dbReference>
<dbReference type="Proteomes" id="UP001054837">
    <property type="component" value="Unassembled WGS sequence"/>
</dbReference>
<dbReference type="Pfam" id="PF16300">
    <property type="entry name" value="WD40_4"/>
    <property type="match status" value="1"/>
</dbReference>
<evidence type="ECO:0000313" key="10">
    <source>
        <dbReference type="EMBL" id="GIY74896.1"/>
    </source>
</evidence>
<gene>
    <name evidence="10" type="primary">CORO1C</name>
    <name evidence="10" type="ORF">CDAR_88181</name>
</gene>
<feature type="domain" description="DUF1899" evidence="9">
    <location>
        <begin position="34"/>
        <end position="98"/>
    </location>
</feature>
<keyword evidence="11" id="KW-1185">Reference proteome</keyword>
<evidence type="ECO:0000313" key="11">
    <source>
        <dbReference type="Proteomes" id="UP001054837"/>
    </source>
</evidence>
<dbReference type="PROSITE" id="PS50294">
    <property type="entry name" value="WD_REPEATS_REGION"/>
    <property type="match status" value="2"/>
</dbReference>
<protein>
    <recommendedName>
        <fullName evidence="7">Coronin</fullName>
    </recommendedName>
</protein>
<evidence type="ECO:0000256" key="1">
    <source>
        <dbReference type="ARBA" id="ARBA00009482"/>
    </source>
</evidence>
<evidence type="ECO:0000256" key="4">
    <source>
        <dbReference type="ARBA" id="ARBA00023054"/>
    </source>
</evidence>
<reference evidence="10 11" key="1">
    <citation type="submission" date="2021-06" db="EMBL/GenBank/DDBJ databases">
        <title>Caerostris darwini draft genome.</title>
        <authorList>
            <person name="Kono N."/>
            <person name="Arakawa K."/>
        </authorList>
    </citation>
    <scope>NUCLEOTIDE SEQUENCE [LARGE SCALE GENOMIC DNA]</scope>
</reference>
<keyword evidence="4" id="KW-0175">Coiled coil</keyword>
<dbReference type="PANTHER" id="PTHR10856:SF0">
    <property type="entry name" value="CORONIN"/>
    <property type="match status" value="1"/>
</dbReference>
<evidence type="ECO:0000256" key="7">
    <source>
        <dbReference type="RuleBase" id="RU280818"/>
    </source>
</evidence>
<dbReference type="Pfam" id="PF00400">
    <property type="entry name" value="WD40"/>
    <property type="match status" value="2"/>
</dbReference>
<accession>A0AAV4VYP9</accession>
<dbReference type="InterPro" id="IPR001680">
    <property type="entry name" value="WD40_rpt"/>
</dbReference>
<comment type="caution">
    <text evidence="10">The sequence shown here is derived from an EMBL/GenBank/DDBJ whole genome shotgun (WGS) entry which is preliminary data.</text>
</comment>
<dbReference type="AlphaFoldDB" id="A0AAV4VYP9"/>
<evidence type="ECO:0000259" key="9">
    <source>
        <dbReference type="SMART" id="SM01166"/>
    </source>
</evidence>
<dbReference type="Pfam" id="PF08953">
    <property type="entry name" value="DUF1899"/>
    <property type="match status" value="1"/>
</dbReference>
<dbReference type="EMBL" id="BPLQ01013803">
    <property type="protein sequence ID" value="GIY74896.1"/>
    <property type="molecule type" value="Genomic_DNA"/>
</dbReference>
<dbReference type="PROSITE" id="PS00678">
    <property type="entry name" value="WD_REPEATS_1"/>
    <property type="match status" value="1"/>
</dbReference>
<dbReference type="SUPFAM" id="SSF50978">
    <property type="entry name" value="WD40 repeat-like"/>
    <property type="match status" value="1"/>
</dbReference>
<dbReference type="FunFam" id="2.130.10.10:FF:000502">
    <property type="entry name" value="Coronin"/>
    <property type="match status" value="1"/>
</dbReference>
<organism evidence="10 11">
    <name type="scientific">Caerostris darwini</name>
    <dbReference type="NCBI Taxonomy" id="1538125"/>
    <lineage>
        <taxon>Eukaryota</taxon>
        <taxon>Metazoa</taxon>
        <taxon>Ecdysozoa</taxon>
        <taxon>Arthropoda</taxon>
        <taxon>Chelicerata</taxon>
        <taxon>Arachnida</taxon>
        <taxon>Araneae</taxon>
        <taxon>Araneomorphae</taxon>
        <taxon>Entelegynae</taxon>
        <taxon>Araneoidea</taxon>
        <taxon>Araneidae</taxon>
        <taxon>Caerostris</taxon>
    </lineage>
</organism>
<feature type="region of interest" description="Disordered" evidence="8">
    <location>
        <begin position="485"/>
        <end position="523"/>
    </location>
</feature>
<keyword evidence="3 7" id="KW-0677">Repeat</keyword>
<dbReference type="InterPro" id="IPR036322">
    <property type="entry name" value="WD40_repeat_dom_sf"/>
</dbReference>
<dbReference type="SMART" id="SM00320">
    <property type="entry name" value="WD40"/>
    <property type="match status" value="3"/>
</dbReference>
<evidence type="ECO:0000256" key="8">
    <source>
        <dbReference type="SAM" id="MobiDB-lite"/>
    </source>
</evidence>
<evidence type="ECO:0000256" key="2">
    <source>
        <dbReference type="ARBA" id="ARBA00022574"/>
    </source>
</evidence>
<proteinExistence type="inferred from homology"/>
<dbReference type="GO" id="GO:0051015">
    <property type="term" value="F:actin filament binding"/>
    <property type="evidence" value="ECO:0007669"/>
    <property type="project" value="TreeGrafter"/>
</dbReference>
<sequence length="523" mass="59036">MVNSAGVPKFQTTHALLLTTRALSSNMKQKMSFRIVRSSKFRHIFGQQLKREQCYDNIRITSNSWDSSFCAVNPKFLAIVIEAAGGGAFMAFPLSKTGRIEPNYPLVSGHRGPVLDIAWCPFNDNVIASGSEDGIVRVWQIPDGGLVRPLTDPIVELIGHQRRVGLIQWHPVANNVLLSASADLKILIWNVGTAETLFHINHPDLIYSVSWNWEGTRLVTTCKDKKIRIYDPRSGEMEQEALGHEGAKPQKAIFLRNGLLFTTGFSRMSERQYALRSEVALSEPIVLEELDTSNGILSPIYDPDVNLLYLCAKGDSNIRYFEITEEPPFVHYINTYQSTEPQRGVGAMPKRGCDIHQCEIARFYKLHSRGFCEVITFTVPRKSELFQDDLYPDTLADTPALSAEEWAGGKDAEPVLISLKDGYKPRAQEFKLSKSKSNILDRMPTKAREKTEAVPKEKLDEIMEEIRKLKGTILKQEVRIRELEKKVEEQKAPAPEVLPEENGKQNQVNNNHHEPVTILVDEV</sequence>
<comment type="similarity">
    <text evidence="1 7">Belongs to the WD repeat coronin family.</text>
</comment>
<feature type="repeat" description="WD" evidence="6">
    <location>
        <begin position="107"/>
        <end position="149"/>
    </location>
</feature>
<dbReference type="InterPro" id="IPR015943">
    <property type="entry name" value="WD40/YVTN_repeat-like_dom_sf"/>
</dbReference>
<name>A0AAV4VYP9_9ARAC</name>
<dbReference type="SMART" id="SM01167">
    <property type="entry name" value="DUF1900"/>
    <property type="match status" value="1"/>
</dbReference>
<feature type="repeat" description="WD" evidence="6">
    <location>
        <begin position="199"/>
        <end position="240"/>
    </location>
</feature>
<feature type="repeat" description="WD" evidence="6">
    <location>
        <begin position="157"/>
        <end position="199"/>
    </location>
</feature>
<keyword evidence="5" id="KW-0009">Actin-binding</keyword>
<keyword evidence="2 6" id="KW-0853">WD repeat</keyword>
<dbReference type="InterPro" id="IPR015048">
    <property type="entry name" value="DUF1899"/>
</dbReference>
<dbReference type="InterPro" id="IPR019775">
    <property type="entry name" value="WD40_repeat_CS"/>
</dbReference>
<dbReference type="InterPro" id="IPR015505">
    <property type="entry name" value="Coronin"/>
</dbReference>
<evidence type="ECO:0000256" key="6">
    <source>
        <dbReference type="PROSITE-ProRule" id="PRU00221"/>
    </source>
</evidence>
<dbReference type="Gene3D" id="2.130.10.10">
    <property type="entry name" value="YVTN repeat-like/Quinoprotein amine dehydrogenase"/>
    <property type="match status" value="1"/>
</dbReference>
<evidence type="ECO:0000256" key="3">
    <source>
        <dbReference type="ARBA" id="ARBA00022737"/>
    </source>
</evidence>
<dbReference type="PANTHER" id="PTHR10856">
    <property type="entry name" value="CORONIN"/>
    <property type="match status" value="1"/>
</dbReference>
<dbReference type="PROSITE" id="PS50082">
    <property type="entry name" value="WD_REPEATS_2"/>
    <property type="match status" value="3"/>
</dbReference>
<evidence type="ECO:0000256" key="5">
    <source>
        <dbReference type="ARBA" id="ARBA00023203"/>
    </source>
</evidence>